<proteinExistence type="predicted"/>
<protein>
    <recommendedName>
        <fullName evidence="3">Immunity protein 52 domain-containing protein</fullName>
    </recommendedName>
</protein>
<organism evidence="1 2">
    <name type="scientific">Streptomyces himalayensis subsp. himalayensis</name>
    <dbReference type="NCBI Taxonomy" id="2756131"/>
    <lineage>
        <taxon>Bacteria</taxon>
        <taxon>Bacillati</taxon>
        <taxon>Actinomycetota</taxon>
        <taxon>Actinomycetes</taxon>
        <taxon>Kitasatosporales</taxon>
        <taxon>Streptomycetaceae</taxon>
        <taxon>Streptomyces</taxon>
        <taxon>Streptomyces himalayensis</taxon>
    </lineage>
</organism>
<dbReference type="Proteomes" id="UP000545761">
    <property type="component" value="Unassembled WGS sequence"/>
</dbReference>
<name>A0A7W0DFS4_9ACTN</name>
<evidence type="ECO:0000313" key="1">
    <source>
        <dbReference type="EMBL" id="MBA2944249.1"/>
    </source>
</evidence>
<dbReference type="RefSeq" id="WP_181655232.1">
    <property type="nucleotide sequence ID" value="NZ_JACEHE010000001.1"/>
</dbReference>
<comment type="caution">
    <text evidence="1">The sequence shown here is derived from an EMBL/GenBank/DDBJ whole genome shotgun (WGS) entry which is preliminary data.</text>
</comment>
<reference evidence="1 2" key="1">
    <citation type="submission" date="2020-07" db="EMBL/GenBank/DDBJ databases">
        <title>Streptomyces isolated from Indian soil.</title>
        <authorList>
            <person name="Mandal S."/>
            <person name="Maiti P.K."/>
        </authorList>
    </citation>
    <scope>NUCLEOTIDE SEQUENCE [LARGE SCALE GENOMIC DNA]</scope>
    <source>
        <strain evidence="1 2">PSKA28</strain>
    </source>
</reference>
<dbReference type="EMBL" id="JACEHE010000001">
    <property type="protein sequence ID" value="MBA2944249.1"/>
    <property type="molecule type" value="Genomic_DNA"/>
</dbReference>
<accession>A0A7W0DFS4</accession>
<evidence type="ECO:0008006" key="3">
    <source>
        <dbReference type="Google" id="ProtNLM"/>
    </source>
</evidence>
<sequence>MSGEVVVKVSWGPRPETPLQLAQRWLELLTGLTRLSEGALAEWRWDEDAGPGGLVPANAEEFAAALEAANTQDDLEILGYTANVVAIRPDGAHVRGKVIAGGSDEYSPFTAVLQLFPASGSSAVPLAGKYAEVLALLAAAWDPDHGLTYDRPLFNELRSAYGPRASHPRSGWAVYLSENRAARIPDDFHAPRRLPTEHGGVVLDLAESPGETPSTQTVLAAHKALAESGALEPMAAPALRAKL</sequence>
<evidence type="ECO:0000313" key="2">
    <source>
        <dbReference type="Proteomes" id="UP000545761"/>
    </source>
</evidence>
<dbReference type="AlphaFoldDB" id="A0A7W0DFS4"/>
<gene>
    <name evidence="1" type="ORF">H1D24_00050</name>
</gene>